<dbReference type="EMBL" id="DWXE01000006">
    <property type="protein sequence ID" value="HJB90181.1"/>
    <property type="molecule type" value="Genomic_DNA"/>
</dbReference>
<accession>A0A9D2MQJ5</accession>
<dbReference type="InterPro" id="IPR028348">
    <property type="entry name" value="FAD-binding_protein"/>
</dbReference>
<comment type="caution">
    <text evidence="2">The sequence shown here is derived from an EMBL/GenBank/DDBJ whole genome shotgun (WGS) entry which is preliminary data.</text>
</comment>
<gene>
    <name evidence="2" type="ORF">H9763_01805</name>
</gene>
<proteinExistence type="predicted"/>
<dbReference type="SUPFAM" id="SSF51905">
    <property type="entry name" value="FAD/NAD(P)-binding domain"/>
    <property type="match status" value="1"/>
</dbReference>
<reference evidence="2" key="2">
    <citation type="submission" date="2021-04" db="EMBL/GenBank/DDBJ databases">
        <authorList>
            <person name="Gilroy R."/>
        </authorList>
    </citation>
    <scope>NUCLEOTIDE SEQUENCE</scope>
    <source>
        <strain evidence="2">USAMLcec3-2134</strain>
    </source>
</reference>
<evidence type="ECO:0000313" key="2">
    <source>
        <dbReference type="EMBL" id="HJB90181.1"/>
    </source>
</evidence>
<evidence type="ECO:0000259" key="1">
    <source>
        <dbReference type="Pfam" id="PF21688"/>
    </source>
</evidence>
<evidence type="ECO:0000313" key="3">
    <source>
        <dbReference type="Proteomes" id="UP000886883"/>
    </source>
</evidence>
<dbReference type="AlphaFoldDB" id="A0A9D2MQJ5"/>
<dbReference type="PANTHER" id="PTHR42842:SF3">
    <property type="entry name" value="FAD_NAD(P)-BINDING OXIDOREDUCTASE FAMILY PROTEIN"/>
    <property type="match status" value="1"/>
</dbReference>
<dbReference type="PIRSF" id="PIRSF038984">
    <property type="entry name" value="FAD_binding_protein"/>
    <property type="match status" value="1"/>
</dbReference>
<dbReference type="PANTHER" id="PTHR42842">
    <property type="entry name" value="FAD/NAD(P)-BINDING OXIDOREDUCTASE"/>
    <property type="match status" value="1"/>
</dbReference>
<feature type="domain" description="FAD-dependent protein C-terminal" evidence="1">
    <location>
        <begin position="285"/>
        <end position="480"/>
    </location>
</feature>
<dbReference type="Gene3D" id="3.30.70.2700">
    <property type="match status" value="1"/>
</dbReference>
<dbReference type="InterPro" id="IPR049516">
    <property type="entry name" value="FAD-depend_C"/>
</dbReference>
<dbReference type="Gene3D" id="3.50.50.60">
    <property type="entry name" value="FAD/NAD(P)-binding domain"/>
    <property type="match status" value="2"/>
</dbReference>
<dbReference type="Pfam" id="PF13450">
    <property type="entry name" value="NAD_binding_8"/>
    <property type="match status" value="1"/>
</dbReference>
<protein>
    <submittedName>
        <fullName evidence="2">NAD(P)-binding protein</fullName>
    </submittedName>
</protein>
<dbReference type="InterPro" id="IPR036188">
    <property type="entry name" value="FAD/NAD-bd_sf"/>
</dbReference>
<organism evidence="2 3">
    <name type="scientific">Candidatus Eisenbergiella merdigallinarum</name>
    <dbReference type="NCBI Taxonomy" id="2838552"/>
    <lineage>
        <taxon>Bacteria</taxon>
        <taxon>Bacillati</taxon>
        <taxon>Bacillota</taxon>
        <taxon>Clostridia</taxon>
        <taxon>Lachnospirales</taxon>
        <taxon>Lachnospiraceae</taxon>
        <taxon>Eisenbergiella</taxon>
    </lineage>
</organism>
<dbReference type="Pfam" id="PF21688">
    <property type="entry name" value="FAD-depend_C"/>
    <property type="match status" value="1"/>
</dbReference>
<dbReference type="Proteomes" id="UP000886883">
    <property type="component" value="Unassembled WGS sequence"/>
</dbReference>
<reference evidence="2" key="1">
    <citation type="journal article" date="2021" name="PeerJ">
        <title>Extensive microbial diversity within the chicken gut microbiome revealed by metagenomics and culture.</title>
        <authorList>
            <person name="Gilroy R."/>
            <person name="Ravi A."/>
            <person name="Getino M."/>
            <person name="Pursley I."/>
            <person name="Horton D.L."/>
            <person name="Alikhan N.F."/>
            <person name="Baker D."/>
            <person name="Gharbi K."/>
            <person name="Hall N."/>
            <person name="Watson M."/>
            <person name="Adriaenssens E.M."/>
            <person name="Foster-Nyarko E."/>
            <person name="Jarju S."/>
            <person name="Secka A."/>
            <person name="Antonio M."/>
            <person name="Oren A."/>
            <person name="Chaudhuri R.R."/>
            <person name="La Ragione R."/>
            <person name="Hildebrand F."/>
            <person name="Pallen M.J."/>
        </authorList>
    </citation>
    <scope>NUCLEOTIDE SEQUENCE</scope>
    <source>
        <strain evidence="2">USAMLcec3-2134</strain>
    </source>
</reference>
<name>A0A9D2MQJ5_9FIRM</name>
<sequence length="534" mass="58041">MIRIQQLTLAPGHSQEDLFRRASHLLKIRRDQIRTLEIVRQSIDARKKPDIRLSYAVDLSLDGLDEAKCVARCKNPQVSIAAARQYRFPKPGQRPMQERPVIIGTGPAGLFCGYLLARHGYRPILLERGNRVEERAQEVEAFWAGGDLNPESNVSFGEGGAGTFSDGKLNTLVKDPEGRNRYALSVFAEHGAQPEILYEAKPHIGTDVLTGVIRNIRRQIEAWGGEVRFGTRADGFLIEEGRIRGVRLSDGSLLRAQTAVLAIGHSARDTFSWLQQAGVDMEAKSFAVGLRVEHPQEMIDALQYGMSPRPKTLPPSPYKVTARARDGRGVYSFCMCPGGYVVDASSEPGRLAVNGMSYSGRDGKNANSAIIVSVTPEDFGQAGALAGIEFQRRLEEMAFRAGGGAVPVQRYGSFSKCATSGRIPEDFSPCIRGKWKFADVASILPGPVRAAFEDGMLQFGKILPGFDDENACVSGVESRTSSPVRILRDQALQSNIRGLYPCGEGAGYAGGIMSAAMDGMRVAEAIAAQYAPFS</sequence>